<organism evidence="2 3">
    <name type="scientific">Agromyces bauzanensis</name>
    <dbReference type="NCBI Taxonomy" id="1308924"/>
    <lineage>
        <taxon>Bacteria</taxon>
        <taxon>Bacillati</taxon>
        <taxon>Actinomycetota</taxon>
        <taxon>Actinomycetes</taxon>
        <taxon>Micrococcales</taxon>
        <taxon>Microbacteriaceae</taxon>
        <taxon>Agromyces</taxon>
    </lineage>
</organism>
<protein>
    <recommendedName>
        <fullName evidence="1">Transposase DDE domain-containing protein</fullName>
    </recommendedName>
</protein>
<accession>A0A917PWH9</accession>
<dbReference type="Proteomes" id="UP000636956">
    <property type="component" value="Unassembled WGS sequence"/>
</dbReference>
<dbReference type="Pfam" id="PF13701">
    <property type="entry name" value="DDE_Tnp_1_4"/>
    <property type="match status" value="1"/>
</dbReference>
<evidence type="ECO:0000259" key="1">
    <source>
        <dbReference type="Pfam" id="PF13701"/>
    </source>
</evidence>
<feature type="domain" description="Transposase DDE" evidence="1">
    <location>
        <begin position="4"/>
        <end position="98"/>
    </location>
</feature>
<keyword evidence="3" id="KW-1185">Reference proteome</keyword>
<dbReference type="AlphaFoldDB" id="A0A917PWH9"/>
<evidence type="ECO:0000313" key="3">
    <source>
        <dbReference type="Proteomes" id="UP000636956"/>
    </source>
</evidence>
<comment type="caution">
    <text evidence="2">The sequence shown here is derived from an EMBL/GenBank/DDBJ whole genome shotgun (WGS) entry which is preliminary data.</text>
</comment>
<dbReference type="InterPro" id="IPR025668">
    <property type="entry name" value="Tnp_DDE_dom"/>
</dbReference>
<dbReference type="RefSeq" id="WP_188744821.1">
    <property type="nucleotide sequence ID" value="NZ_BMMD01000054.1"/>
</dbReference>
<name>A0A917PWH9_9MICO</name>
<sequence>MLCRRRHKIEQVIAELKDGPLARLPSGRFHANAAWLQLAVIAFNLSRAAAHAAGMSKARMATILSRIIRVPARLATRARRLIAHLPAKWPSQDAWLKLWDTALGPPGHGAT</sequence>
<proteinExistence type="predicted"/>
<gene>
    <name evidence="2" type="ORF">GCM10011372_36540</name>
</gene>
<reference evidence="2" key="1">
    <citation type="journal article" date="2014" name="Int. J. Syst. Evol. Microbiol.">
        <title>Complete genome sequence of Corynebacterium casei LMG S-19264T (=DSM 44701T), isolated from a smear-ripened cheese.</title>
        <authorList>
            <consortium name="US DOE Joint Genome Institute (JGI-PGF)"/>
            <person name="Walter F."/>
            <person name="Albersmeier A."/>
            <person name="Kalinowski J."/>
            <person name="Ruckert C."/>
        </authorList>
    </citation>
    <scope>NUCLEOTIDE SEQUENCE</scope>
    <source>
        <strain evidence="2">CGMCC 1.8984</strain>
    </source>
</reference>
<reference evidence="2" key="2">
    <citation type="submission" date="2020-09" db="EMBL/GenBank/DDBJ databases">
        <authorList>
            <person name="Sun Q."/>
            <person name="Zhou Y."/>
        </authorList>
    </citation>
    <scope>NUCLEOTIDE SEQUENCE</scope>
    <source>
        <strain evidence="2">CGMCC 1.8984</strain>
    </source>
</reference>
<evidence type="ECO:0000313" key="2">
    <source>
        <dbReference type="EMBL" id="GGJ94936.1"/>
    </source>
</evidence>
<dbReference type="EMBL" id="BMMD01000054">
    <property type="protein sequence ID" value="GGJ94936.1"/>
    <property type="molecule type" value="Genomic_DNA"/>
</dbReference>